<feature type="domain" description="Xylose isomerase-like TIM barrel" evidence="1">
    <location>
        <begin position="21"/>
        <end position="269"/>
    </location>
</feature>
<name>A0A0M4FQL8_9BACI</name>
<evidence type="ECO:0000313" key="3">
    <source>
        <dbReference type="Proteomes" id="UP000067625"/>
    </source>
</evidence>
<keyword evidence="2" id="KW-0413">Isomerase</keyword>
<accession>A0A0M4FQL8</accession>
<proteinExistence type="predicted"/>
<evidence type="ECO:0000313" key="2">
    <source>
        <dbReference type="EMBL" id="ALC81509.1"/>
    </source>
</evidence>
<dbReference type="AlphaFoldDB" id="A0A0M4FQL8"/>
<dbReference type="Pfam" id="PF01261">
    <property type="entry name" value="AP_endonuc_2"/>
    <property type="match status" value="1"/>
</dbReference>
<dbReference type="STRING" id="1441095.AM592_07790"/>
<dbReference type="InterPro" id="IPR050312">
    <property type="entry name" value="IolE/XylAMocC-like"/>
</dbReference>
<organism evidence="2 3">
    <name type="scientific">Bacillus gobiensis</name>
    <dbReference type="NCBI Taxonomy" id="1441095"/>
    <lineage>
        <taxon>Bacteria</taxon>
        <taxon>Bacillati</taxon>
        <taxon>Bacillota</taxon>
        <taxon>Bacilli</taxon>
        <taxon>Bacillales</taxon>
        <taxon>Bacillaceae</taxon>
        <taxon>Bacillus</taxon>
    </lineage>
</organism>
<dbReference type="PANTHER" id="PTHR12110">
    <property type="entry name" value="HYDROXYPYRUVATE ISOMERASE"/>
    <property type="match status" value="1"/>
</dbReference>
<dbReference type="InterPro" id="IPR013022">
    <property type="entry name" value="Xyl_isomerase-like_TIM-brl"/>
</dbReference>
<reference evidence="3" key="1">
    <citation type="submission" date="2015-08" db="EMBL/GenBank/DDBJ databases">
        <title>Genome sequencing project for genomic taxonomy and phylogenomics of Bacillus-like bacteria.</title>
        <authorList>
            <person name="Liu B."/>
            <person name="Wang J."/>
            <person name="Zhu Y."/>
            <person name="Liu G."/>
            <person name="Chen Q."/>
            <person name="Chen Z."/>
            <person name="Lan J."/>
            <person name="Che J."/>
            <person name="Ge C."/>
            <person name="Shi H."/>
            <person name="Pan Z."/>
            <person name="Liu X."/>
        </authorList>
    </citation>
    <scope>NUCLEOTIDE SEQUENCE [LARGE SCALE GENOMIC DNA]</scope>
    <source>
        <strain evidence="3">FJAT-4402</strain>
    </source>
</reference>
<protein>
    <submittedName>
        <fullName evidence="2">Xylose isomerase</fullName>
    </submittedName>
</protein>
<keyword evidence="3" id="KW-1185">Reference proteome</keyword>
<dbReference type="EMBL" id="CP012600">
    <property type="protein sequence ID" value="ALC81509.1"/>
    <property type="molecule type" value="Genomic_DNA"/>
</dbReference>
<gene>
    <name evidence="2" type="ORF">AM592_07790</name>
</gene>
<dbReference type="RefSeq" id="WP_053603267.1">
    <property type="nucleotide sequence ID" value="NZ_CP012600.1"/>
</dbReference>
<sequence length="277" mass="32528">MKLAFTTLGCPEWTLEEMISNALENGYQGIDFRGYLGEFDIYKLPEFSTEREETRRKFHESNLEIPCFSSSITLFTESDAELKQHLYELINYIRLCHYFDTPYIRVFGGHIKGATRSAAIQTVARNIEAMLDVLKNHGVTLLLETHDDWTKCGDVKELFKHVDSSKLQVVWDVHHPFRLFGEQAQKTWEILGERIKYTHWKDSYVKKETDRGYQLCLLGEGDVPLENIFSLLKEKGYDGYYTLEWEKKWCPEIEEPEIAFKQFAEFMRSIAEQYTNA</sequence>
<dbReference type="PANTHER" id="PTHR12110:SF41">
    <property type="entry name" value="INOSOSE DEHYDRATASE"/>
    <property type="match status" value="1"/>
</dbReference>
<reference evidence="2 3" key="2">
    <citation type="journal article" date="2016" name="Int. J. Syst. Evol. Microbiol.">
        <title>Bacillus gobiensis sp. nov., isolated from a soil sample.</title>
        <authorList>
            <person name="Liu B."/>
            <person name="Liu G.H."/>
            <person name="Cetin S."/>
            <person name="Schumann P."/>
            <person name="Pan Z.Z."/>
            <person name="Chen Q.Q."/>
        </authorList>
    </citation>
    <scope>NUCLEOTIDE SEQUENCE [LARGE SCALE GENOMIC DNA]</scope>
    <source>
        <strain evidence="2 3">FJAT-4402</strain>
    </source>
</reference>
<dbReference type="OrthoDB" id="3185623at2"/>
<dbReference type="Gene3D" id="3.20.20.150">
    <property type="entry name" value="Divalent-metal-dependent TIM barrel enzymes"/>
    <property type="match status" value="1"/>
</dbReference>
<dbReference type="PATRIC" id="fig|1441095.3.peg.1711"/>
<dbReference type="GO" id="GO:0016853">
    <property type="term" value="F:isomerase activity"/>
    <property type="evidence" value="ECO:0007669"/>
    <property type="project" value="UniProtKB-KW"/>
</dbReference>
<dbReference type="Proteomes" id="UP000067625">
    <property type="component" value="Chromosome"/>
</dbReference>
<evidence type="ECO:0000259" key="1">
    <source>
        <dbReference type="Pfam" id="PF01261"/>
    </source>
</evidence>
<dbReference type="SUPFAM" id="SSF51658">
    <property type="entry name" value="Xylose isomerase-like"/>
    <property type="match status" value="1"/>
</dbReference>
<dbReference type="InterPro" id="IPR036237">
    <property type="entry name" value="Xyl_isomerase-like_sf"/>
</dbReference>